<dbReference type="InterPro" id="IPR011006">
    <property type="entry name" value="CheY-like_superfamily"/>
</dbReference>
<feature type="coiled-coil region" evidence="3">
    <location>
        <begin position="158"/>
        <end position="192"/>
    </location>
</feature>
<dbReference type="Pfam" id="PF00072">
    <property type="entry name" value="Response_reg"/>
    <property type="match status" value="1"/>
</dbReference>
<name>A0A1W1H6K6_9BACT</name>
<dbReference type="GO" id="GO:0000160">
    <property type="term" value="P:phosphorelay signal transduction system"/>
    <property type="evidence" value="ECO:0007669"/>
    <property type="project" value="InterPro"/>
</dbReference>
<dbReference type="Gene3D" id="3.40.50.2300">
    <property type="match status" value="1"/>
</dbReference>
<evidence type="ECO:0000256" key="2">
    <source>
        <dbReference type="PROSITE-ProRule" id="PRU00169"/>
    </source>
</evidence>
<sequence length="277" mass="31296">MKNQGGEKMKFDHKVLIVDDDIQVGNVLAAILKQIGVSSVYASNGVEALSKIEKMRSTFSLVITDQRMPGMKGTELLERISQISPDTVRFLTTGYADINAVVEAVNRGRIHKYISKPWQTEQLFEDLKAGLKQYELLVESENLFRIAKEQNARLYALNKDLKQSAARQTKILAELEEEIAHEKIKMELTSTSEEGCLINDPASPSKKTVKDKRLESGKFSDFDSQTAIEEIKKKILMVDGMDEKKATLIFEEAVKKIFADFQKIALQRGFEFLLTSQ</sequence>
<dbReference type="Proteomes" id="UP000191931">
    <property type="component" value="Unassembled WGS sequence"/>
</dbReference>
<dbReference type="PANTHER" id="PTHR44591">
    <property type="entry name" value="STRESS RESPONSE REGULATOR PROTEIN 1"/>
    <property type="match status" value="1"/>
</dbReference>
<evidence type="ECO:0000256" key="3">
    <source>
        <dbReference type="SAM" id="Coils"/>
    </source>
</evidence>
<protein>
    <recommendedName>
        <fullName evidence="4">Response regulatory domain-containing protein</fullName>
    </recommendedName>
</protein>
<organism evidence="5 6">
    <name type="scientific">Desulfamplus magnetovallimortis</name>
    <dbReference type="NCBI Taxonomy" id="1246637"/>
    <lineage>
        <taxon>Bacteria</taxon>
        <taxon>Pseudomonadati</taxon>
        <taxon>Thermodesulfobacteriota</taxon>
        <taxon>Desulfobacteria</taxon>
        <taxon>Desulfobacterales</taxon>
        <taxon>Desulfobacteraceae</taxon>
        <taxon>Desulfamplus</taxon>
    </lineage>
</organism>
<reference evidence="5 6" key="1">
    <citation type="submission" date="2017-03" db="EMBL/GenBank/DDBJ databases">
        <authorList>
            <person name="Afonso C.L."/>
            <person name="Miller P.J."/>
            <person name="Scott M.A."/>
            <person name="Spackman E."/>
            <person name="Goraichik I."/>
            <person name="Dimitrov K.M."/>
            <person name="Suarez D.L."/>
            <person name="Swayne D.E."/>
        </authorList>
    </citation>
    <scope>NUCLEOTIDE SEQUENCE [LARGE SCALE GENOMIC DNA]</scope>
    <source>
        <strain evidence="5">PRJEB14757</strain>
    </source>
</reference>
<dbReference type="InterPro" id="IPR050595">
    <property type="entry name" value="Bact_response_regulator"/>
</dbReference>
<keyword evidence="6" id="KW-1185">Reference proteome</keyword>
<keyword evidence="3" id="KW-0175">Coiled coil</keyword>
<proteinExistence type="predicted"/>
<dbReference type="SMART" id="SM00448">
    <property type="entry name" value="REC"/>
    <property type="match status" value="1"/>
</dbReference>
<dbReference type="AlphaFoldDB" id="A0A1W1H6K6"/>
<dbReference type="InterPro" id="IPR001789">
    <property type="entry name" value="Sig_transdc_resp-reg_receiver"/>
</dbReference>
<evidence type="ECO:0000313" key="5">
    <source>
        <dbReference type="EMBL" id="SLM28008.1"/>
    </source>
</evidence>
<dbReference type="PANTHER" id="PTHR44591:SF19">
    <property type="entry name" value="TWO-COMPONENT RESPONSE REGULATOR-RELATED"/>
    <property type="match status" value="1"/>
</dbReference>
<evidence type="ECO:0000256" key="1">
    <source>
        <dbReference type="ARBA" id="ARBA00022553"/>
    </source>
</evidence>
<evidence type="ECO:0000259" key="4">
    <source>
        <dbReference type="PROSITE" id="PS50110"/>
    </source>
</evidence>
<keyword evidence="1 2" id="KW-0597">Phosphoprotein</keyword>
<dbReference type="STRING" id="1246637.MTBBW1_1220008"/>
<dbReference type="OrthoDB" id="9802066at2"/>
<feature type="modified residue" description="4-aspartylphosphate" evidence="2">
    <location>
        <position position="65"/>
    </location>
</feature>
<dbReference type="EMBL" id="FWEV01000027">
    <property type="protein sequence ID" value="SLM28008.1"/>
    <property type="molecule type" value="Genomic_DNA"/>
</dbReference>
<dbReference type="RefSeq" id="WP_080804385.1">
    <property type="nucleotide sequence ID" value="NZ_LT828546.1"/>
</dbReference>
<evidence type="ECO:0000313" key="6">
    <source>
        <dbReference type="Proteomes" id="UP000191931"/>
    </source>
</evidence>
<accession>A0A1W1H6K6</accession>
<gene>
    <name evidence="5" type="ORF">MTBBW1_1220008</name>
</gene>
<feature type="domain" description="Response regulatory" evidence="4">
    <location>
        <begin position="14"/>
        <end position="131"/>
    </location>
</feature>
<dbReference type="PROSITE" id="PS50110">
    <property type="entry name" value="RESPONSE_REGULATORY"/>
    <property type="match status" value="1"/>
</dbReference>
<dbReference type="CDD" id="cd17569">
    <property type="entry name" value="REC_HupR-like"/>
    <property type="match status" value="1"/>
</dbReference>
<dbReference type="SUPFAM" id="SSF52172">
    <property type="entry name" value="CheY-like"/>
    <property type="match status" value="1"/>
</dbReference>